<evidence type="ECO:0000256" key="4">
    <source>
        <dbReference type="SAM" id="Coils"/>
    </source>
</evidence>
<evidence type="ECO:0000256" key="5">
    <source>
        <dbReference type="SAM" id="MobiDB-lite"/>
    </source>
</evidence>
<dbReference type="SUPFAM" id="SSF57997">
    <property type="entry name" value="Tropomyosin"/>
    <property type="match status" value="1"/>
</dbReference>
<dbReference type="RefSeq" id="XP_066912748.1">
    <property type="nucleotide sequence ID" value="XM_067056647.1"/>
</dbReference>
<dbReference type="Gene3D" id="1.10.287.1490">
    <property type="match status" value="1"/>
</dbReference>
<reference evidence="6" key="1">
    <citation type="submission" date="2021-01" db="UniProtKB">
        <authorList>
            <consortium name="EnsemblMetazoa"/>
        </authorList>
    </citation>
    <scope>IDENTIFICATION</scope>
</reference>
<dbReference type="EnsemblMetazoa" id="CLYHEMT023754.1">
    <property type="protein sequence ID" value="CLYHEMP023754.1"/>
    <property type="gene ID" value="CLYHEMG023754"/>
</dbReference>
<feature type="coiled-coil region" evidence="4">
    <location>
        <begin position="346"/>
        <end position="387"/>
    </location>
</feature>
<feature type="region of interest" description="Disordered" evidence="5">
    <location>
        <begin position="1"/>
        <end position="20"/>
    </location>
</feature>
<organism evidence="6 7">
    <name type="scientific">Clytia hemisphaerica</name>
    <dbReference type="NCBI Taxonomy" id="252671"/>
    <lineage>
        <taxon>Eukaryota</taxon>
        <taxon>Metazoa</taxon>
        <taxon>Cnidaria</taxon>
        <taxon>Hydrozoa</taxon>
        <taxon>Hydroidolina</taxon>
        <taxon>Leptothecata</taxon>
        <taxon>Obeliida</taxon>
        <taxon>Clytiidae</taxon>
        <taxon>Clytia</taxon>
    </lineage>
</organism>
<dbReference type="GeneID" id="136800030"/>
<feature type="coiled-coil region" evidence="4">
    <location>
        <begin position="1218"/>
        <end position="1273"/>
    </location>
</feature>
<dbReference type="PANTHER" id="PTHR18875:SF8">
    <property type="entry name" value="COILED-COIL DOMAIN-CONTAINING PROTEIN 18"/>
    <property type="match status" value="1"/>
</dbReference>
<comment type="subcellular location">
    <subcellularLocation>
        <location evidence="1">Cytoplasm</location>
    </subcellularLocation>
</comment>
<accession>A0A7M5XIY3</accession>
<protein>
    <submittedName>
        <fullName evidence="6">Uncharacterized protein</fullName>
    </submittedName>
</protein>
<evidence type="ECO:0000313" key="7">
    <source>
        <dbReference type="Proteomes" id="UP000594262"/>
    </source>
</evidence>
<dbReference type="PANTHER" id="PTHR18875">
    <property type="entry name" value="SARCOMA ANTIGEN NY-SAR-24/CYTOSKELETAL PROTEIN SOJO"/>
    <property type="match status" value="1"/>
</dbReference>
<feature type="coiled-coil region" evidence="4">
    <location>
        <begin position="1338"/>
        <end position="1369"/>
    </location>
</feature>
<feature type="coiled-coil region" evidence="4">
    <location>
        <begin position="705"/>
        <end position="932"/>
    </location>
</feature>
<proteinExistence type="predicted"/>
<feature type="coiled-coil region" evidence="4">
    <location>
        <begin position="181"/>
        <end position="314"/>
    </location>
</feature>
<evidence type="ECO:0000313" key="6">
    <source>
        <dbReference type="EnsemblMetazoa" id="CLYHEMP023754.1"/>
    </source>
</evidence>
<dbReference type="Proteomes" id="UP000594262">
    <property type="component" value="Unplaced"/>
</dbReference>
<keyword evidence="7" id="KW-1185">Reference proteome</keyword>
<sequence>MAFSKSQEQRRQSNTSSLSALEDDPLLRDCIGLRQRLLDTEKSLQNLTISTATPKISPNDSLRAARNETDKSILSDHAPILTLADLTPSGSVEDTLDTHPSHQNSKQAHNRPYSSLGEIDSGKAFQYEKDFNPITSLTQCRHHEDINTFRQKILVLREENSKMFLQNNKLMTELEKRTYKLQDCQSQLQEMSIAVKESKELKGCSVERMNELDSQLKRKTQVIRQMEKIVGELRTHLNQQDTKEREEKERFDTELDSKEKHIQELTSKIVSIQKKDEERLKEFHTKEVKMKEELISVQQERNDFRLEADKMKQENFKQQEQLTLIKSKTIELQNVAIELSATKSENTKLKTLIDKQQIQIKEYNTEIANYKNHVEKLEGMVHKVQEDTTTPRPDSGIGILSENHQDGSQSGTPRSIIADLKLKLAMKDTEMHKLKAIVANNSILQQKFKSDCDIENVNIKGLRSELTSVVERSRKGDLKQMELEHAITRLQEDISSKTRQLVELNDRLNDKTHLVQSLEMKLDQKNGKLLEYQKELTKKDEHYGELEHQLQKSIKSLSDSMTKTKVSITEKDRQLSDSKSLLETYSSQIKHLENALDVHNQETAATDVLVHKIKNLHADHCHELENEISKWRQVSESKTQECIEMESLQHELLKEKVGLEESVKDLKDYVIKMEELDGEKKNMIKAYEDKIKSIQGKANEDSQSLQQLQTSLDHCKTQLQNALQEYDQSKQEHQKLIDNKTKSIDFLTDDLNIKTKHITEIEESYKKALEMLEQSQKRIADLEDTSLKHVNDVAMEKQTNEELNQEIQLLHQKIGDLNGDIDLYQEQVDTMNQALDEAKHKFKEVGVTLQNRDVKLMENSKQIQKLINEIEKSHLTKTELTNQLNRYKTNTVNLEKAIQIQEEKYKACSEKCQDLENRVSNAHDKLRGYEASLQNIESTKIKTNEKLEHTQRLLTTSQGESNMKIKELNQCRLQIHEMENAIGESEWKVKQKSALYTQLEMSCKQERSELEKQISTLTFEVDELKGMLQEKENKIKDQSSNYEELRIDYDERNLLCEDLRNQLRMQEEANIHASSEVEILKGELNQLIEKVHQQSEVENEANIVKEQYHHLNTEVQNLQNQLMTSQQTIINLTNELEESHSMMSQKESDCTRLARELGASQVREAHEKSRLNQELRETIQNHDFKFSQKLEEMDSLREKNDDLVTTQQQDILKLRLALQRSEDETRLAKNDLERRKERVGELETSVRELTFELQEQQQRCKELDEMLVIREAETARHSARASGLEREIFTNRSAIKSYNHKPMNQSNASFHRNPTNHTQDIHETSNTLIQTLKKQTELDKLRSQASDRRNSLEDLLKRTEAELKDLDMTGFSNSLDTTQQTENGADNESLISGVSSFTTPFS</sequence>
<evidence type="ECO:0000256" key="2">
    <source>
        <dbReference type="ARBA" id="ARBA00022490"/>
    </source>
</evidence>
<evidence type="ECO:0000256" key="3">
    <source>
        <dbReference type="ARBA" id="ARBA00023054"/>
    </source>
</evidence>
<feature type="region of interest" description="Disordered" evidence="5">
    <location>
        <begin position="1370"/>
        <end position="1402"/>
    </location>
</feature>
<feature type="coiled-coil region" evidence="4">
    <location>
        <begin position="1101"/>
        <end position="1135"/>
    </location>
</feature>
<keyword evidence="3 4" id="KW-0175">Coiled coil</keyword>
<dbReference type="GO" id="GO:0005737">
    <property type="term" value="C:cytoplasm"/>
    <property type="evidence" value="ECO:0007669"/>
    <property type="project" value="UniProtKB-SubCell"/>
</dbReference>
<keyword evidence="2" id="KW-0963">Cytoplasm</keyword>
<evidence type="ECO:0000256" key="1">
    <source>
        <dbReference type="ARBA" id="ARBA00004496"/>
    </source>
</evidence>
<feature type="coiled-coil region" evidence="4">
    <location>
        <begin position="575"/>
        <end position="679"/>
    </location>
</feature>
<name>A0A7M5XIY3_9CNID</name>
<feature type="coiled-coil region" evidence="4">
    <location>
        <begin position="487"/>
        <end position="535"/>
    </location>
</feature>
<feature type="coiled-coil region" evidence="4">
    <location>
        <begin position="1007"/>
        <end position="1076"/>
    </location>
</feature>
<feature type="compositionally biased region" description="Polar residues" evidence="5">
    <location>
        <begin position="1"/>
        <end position="19"/>
    </location>
</feature>
<dbReference type="OrthoDB" id="2160759at2759"/>
<feature type="region of interest" description="Disordered" evidence="5">
    <location>
        <begin position="91"/>
        <end position="119"/>
    </location>
</feature>